<keyword evidence="9" id="KW-0539">Nucleus</keyword>
<comment type="caution">
    <text evidence="13">The sequence shown here is derived from an EMBL/GenBank/DDBJ whole genome shotgun (WGS) entry which is preliminary data.</text>
</comment>
<dbReference type="PROSITE" id="PS50157">
    <property type="entry name" value="ZINC_FINGER_C2H2_2"/>
    <property type="match status" value="2"/>
</dbReference>
<protein>
    <recommendedName>
        <fullName evidence="12">C2H2-type domain-containing protein</fullName>
    </recommendedName>
</protein>
<proteinExistence type="inferred from homology"/>
<evidence type="ECO:0000256" key="3">
    <source>
        <dbReference type="ARBA" id="ARBA00022723"/>
    </source>
</evidence>
<comment type="similarity">
    <text evidence="2">Belongs to the krueppel C2H2-type zinc-finger protein family.</text>
</comment>
<evidence type="ECO:0000256" key="9">
    <source>
        <dbReference type="ARBA" id="ARBA00023242"/>
    </source>
</evidence>
<accession>A0A9P4JFH1</accession>
<evidence type="ECO:0000256" key="11">
    <source>
        <dbReference type="SAM" id="SignalP"/>
    </source>
</evidence>
<keyword evidence="11" id="KW-0732">Signal</keyword>
<evidence type="ECO:0000256" key="1">
    <source>
        <dbReference type="ARBA" id="ARBA00004123"/>
    </source>
</evidence>
<evidence type="ECO:0000256" key="6">
    <source>
        <dbReference type="ARBA" id="ARBA00022833"/>
    </source>
</evidence>
<dbReference type="PANTHER" id="PTHR46179:SF24">
    <property type="entry name" value="C2H2-TYPE DOMAIN-CONTAINING PROTEIN"/>
    <property type="match status" value="1"/>
</dbReference>
<evidence type="ECO:0000256" key="4">
    <source>
        <dbReference type="ARBA" id="ARBA00022737"/>
    </source>
</evidence>
<organism evidence="13 14">
    <name type="scientific">Delitschia confertaspora ATCC 74209</name>
    <dbReference type="NCBI Taxonomy" id="1513339"/>
    <lineage>
        <taxon>Eukaryota</taxon>
        <taxon>Fungi</taxon>
        <taxon>Dikarya</taxon>
        <taxon>Ascomycota</taxon>
        <taxon>Pezizomycotina</taxon>
        <taxon>Dothideomycetes</taxon>
        <taxon>Pleosporomycetidae</taxon>
        <taxon>Pleosporales</taxon>
        <taxon>Delitschiaceae</taxon>
        <taxon>Delitschia</taxon>
    </lineage>
</organism>
<feature type="domain" description="C2H2-type" evidence="12">
    <location>
        <begin position="203"/>
        <end position="230"/>
    </location>
</feature>
<dbReference type="SMART" id="SM00355">
    <property type="entry name" value="ZnF_C2H2"/>
    <property type="match status" value="3"/>
</dbReference>
<keyword evidence="3" id="KW-0479">Metal-binding</keyword>
<dbReference type="PANTHER" id="PTHR46179">
    <property type="entry name" value="ZINC FINGER PROTEIN"/>
    <property type="match status" value="1"/>
</dbReference>
<dbReference type="GO" id="GO:0005634">
    <property type="term" value="C:nucleus"/>
    <property type="evidence" value="ECO:0007669"/>
    <property type="project" value="UniProtKB-SubCell"/>
</dbReference>
<keyword evidence="7" id="KW-0805">Transcription regulation</keyword>
<evidence type="ECO:0000256" key="8">
    <source>
        <dbReference type="ARBA" id="ARBA00023163"/>
    </source>
</evidence>
<sequence>MGGLVVLAAVFTFLLGSVGAQSPTMDLTLPVGLGDTLYPDPDGTLAAVCQICGVAANFCGHFPATPFRRPTFTPETFLNHPEWPGDLPTYVRSPSPEPEPELERELPTHFADRQLLAVAHIRQLEENATTIRDETIRRWAEGVYNPGDRTCPPDGSRRSQRRLASRENGFPCTHMGCEETFNRQCDLRRHQRTRHLERNERPHKCTTCGEGFLYPKDLDRHKRTHGDGQTLLHCDIPGCRSSKGFSRRDNLLRHLRQKHPNTSVVMRLSH</sequence>
<keyword evidence="14" id="KW-1185">Reference proteome</keyword>
<dbReference type="GO" id="GO:0006357">
    <property type="term" value="P:regulation of transcription by RNA polymerase II"/>
    <property type="evidence" value="ECO:0007669"/>
    <property type="project" value="TreeGrafter"/>
</dbReference>
<keyword evidence="8" id="KW-0804">Transcription</keyword>
<dbReference type="Pfam" id="PF00096">
    <property type="entry name" value="zf-C2H2"/>
    <property type="match status" value="1"/>
</dbReference>
<gene>
    <name evidence="13" type="ORF">GQ43DRAFT_422418</name>
</gene>
<evidence type="ECO:0000313" key="13">
    <source>
        <dbReference type="EMBL" id="KAF2198436.1"/>
    </source>
</evidence>
<dbReference type="InterPro" id="IPR036236">
    <property type="entry name" value="Znf_C2H2_sf"/>
</dbReference>
<evidence type="ECO:0000256" key="5">
    <source>
        <dbReference type="ARBA" id="ARBA00022771"/>
    </source>
</evidence>
<evidence type="ECO:0000313" key="14">
    <source>
        <dbReference type="Proteomes" id="UP000799536"/>
    </source>
</evidence>
<evidence type="ECO:0000256" key="2">
    <source>
        <dbReference type="ARBA" id="ARBA00006991"/>
    </source>
</evidence>
<dbReference type="SUPFAM" id="SSF57667">
    <property type="entry name" value="beta-beta-alpha zinc fingers"/>
    <property type="match status" value="1"/>
</dbReference>
<dbReference type="EMBL" id="ML994144">
    <property type="protein sequence ID" value="KAF2198436.1"/>
    <property type="molecule type" value="Genomic_DNA"/>
</dbReference>
<dbReference type="InterPro" id="IPR051061">
    <property type="entry name" value="Zinc_finger_trans_reg"/>
</dbReference>
<dbReference type="AlphaFoldDB" id="A0A9P4JFH1"/>
<dbReference type="Gene3D" id="3.30.160.60">
    <property type="entry name" value="Classic Zinc Finger"/>
    <property type="match status" value="3"/>
</dbReference>
<feature type="chain" id="PRO_5040470562" description="C2H2-type domain-containing protein" evidence="11">
    <location>
        <begin position="21"/>
        <end position="270"/>
    </location>
</feature>
<dbReference type="GO" id="GO:0008270">
    <property type="term" value="F:zinc ion binding"/>
    <property type="evidence" value="ECO:0007669"/>
    <property type="project" value="UniProtKB-KW"/>
</dbReference>
<dbReference type="OrthoDB" id="8922241at2759"/>
<evidence type="ECO:0000259" key="12">
    <source>
        <dbReference type="PROSITE" id="PS50157"/>
    </source>
</evidence>
<dbReference type="InterPro" id="IPR013087">
    <property type="entry name" value="Znf_C2H2_type"/>
</dbReference>
<dbReference type="Proteomes" id="UP000799536">
    <property type="component" value="Unassembled WGS sequence"/>
</dbReference>
<comment type="subcellular location">
    <subcellularLocation>
        <location evidence="1">Nucleus</location>
    </subcellularLocation>
</comment>
<keyword evidence="5 10" id="KW-0863">Zinc-finger</keyword>
<keyword evidence="6" id="KW-0862">Zinc</keyword>
<reference evidence="13" key="1">
    <citation type="journal article" date="2020" name="Stud. Mycol.">
        <title>101 Dothideomycetes genomes: a test case for predicting lifestyles and emergence of pathogens.</title>
        <authorList>
            <person name="Haridas S."/>
            <person name="Albert R."/>
            <person name="Binder M."/>
            <person name="Bloem J."/>
            <person name="Labutti K."/>
            <person name="Salamov A."/>
            <person name="Andreopoulos B."/>
            <person name="Baker S."/>
            <person name="Barry K."/>
            <person name="Bills G."/>
            <person name="Bluhm B."/>
            <person name="Cannon C."/>
            <person name="Castanera R."/>
            <person name="Culley D."/>
            <person name="Daum C."/>
            <person name="Ezra D."/>
            <person name="Gonzalez J."/>
            <person name="Henrissat B."/>
            <person name="Kuo A."/>
            <person name="Liang C."/>
            <person name="Lipzen A."/>
            <person name="Lutzoni F."/>
            <person name="Magnuson J."/>
            <person name="Mondo S."/>
            <person name="Nolan M."/>
            <person name="Ohm R."/>
            <person name="Pangilinan J."/>
            <person name="Park H.-J."/>
            <person name="Ramirez L."/>
            <person name="Alfaro M."/>
            <person name="Sun H."/>
            <person name="Tritt A."/>
            <person name="Yoshinaga Y."/>
            <person name="Zwiers L.-H."/>
            <person name="Turgeon B."/>
            <person name="Goodwin S."/>
            <person name="Spatafora J."/>
            <person name="Crous P."/>
            <person name="Grigoriev I."/>
        </authorList>
    </citation>
    <scope>NUCLEOTIDE SEQUENCE</scope>
    <source>
        <strain evidence="13">ATCC 74209</strain>
    </source>
</reference>
<feature type="domain" description="C2H2-type" evidence="12">
    <location>
        <begin position="170"/>
        <end position="202"/>
    </location>
</feature>
<dbReference type="FunFam" id="3.30.160.60:FF:000193">
    <property type="entry name" value="Zinc finger protein 300"/>
    <property type="match status" value="1"/>
</dbReference>
<keyword evidence="4" id="KW-0677">Repeat</keyword>
<feature type="signal peptide" evidence="11">
    <location>
        <begin position="1"/>
        <end position="20"/>
    </location>
</feature>
<dbReference type="PROSITE" id="PS00028">
    <property type="entry name" value="ZINC_FINGER_C2H2_1"/>
    <property type="match status" value="2"/>
</dbReference>
<name>A0A9P4JFH1_9PLEO</name>
<evidence type="ECO:0000256" key="10">
    <source>
        <dbReference type="PROSITE-ProRule" id="PRU00042"/>
    </source>
</evidence>
<evidence type="ECO:0000256" key="7">
    <source>
        <dbReference type="ARBA" id="ARBA00023015"/>
    </source>
</evidence>